<organism evidence="3">
    <name type="scientific">marine sediment metagenome</name>
    <dbReference type="NCBI Taxonomy" id="412755"/>
    <lineage>
        <taxon>unclassified sequences</taxon>
        <taxon>metagenomes</taxon>
        <taxon>ecological metagenomes</taxon>
    </lineage>
</organism>
<dbReference type="SUPFAM" id="SSF48452">
    <property type="entry name" value="TPR-like"/>
    <property type="match status" value="1"/>
</dbReference>
<evidence type="ECO:0000256" key="2">
    <source>
        <dbReference type="ARBA" id="ARBA00022803"/>
    </source>
</evidence>
<gene>
    <name evidence="3" type="ORF">S01H1_15654</name>
</gene>
<dbReference type="InterPro" id="IPR019734">
    <property type="entry name" value="TPR_rpt"/>
</dbReference>
<keyword evidence="2" id="KW-0802">TPR repeat</keyword>
<dbReference type="InterPro" id="IPR011990">
    <property type="entry name" value="TPR-like_helical_dom_sf"/>
</dbReference>
<feature type="non-terminal residue" evidence="3">
    <location>
        <position position="1"/>
    </location>
</feature>
<comment type="caution">
    <text evidence="3">The sequence shown here is derived from an EMBL/GenBank/DDBJ whole genome shotgun (WGS) entry which is preliminary data.</text>
</comment>
<dbReference type="Pfam" id="PF13432">
    <property type="entry name" value="TPR_16"/>
    <property type="match status" value="1"/>
</dbReference>
<dbReference type="PANTHER" id="PTHR45586:SF1">
    <property type="entry name" value="LIPOPOLYSACCHARIDE ASSEMBLY PROTEIN B"/>
    <property type="match status" value="1"/>
</dbReference>
<dbReference type="PANTHER" id="PTHR45586">
    <property type="entry name" value="TPR REPEAT-CONTAINING PROTEIN PA4667"/>
    <property type="match status" value="1"/>
</dbReference>
<dbReference type="EMBL" id="BARS01008180">
    <property type="protein sequence ID" value="GAF75083.1"/>
    <property type="molecule type" value="Genomic_DNA"/>
</dbReference>
<keyword evidence="1" id="KW-0677">Repeat</keyword>
<reference evidence="3" key="1">
    <citation type="journal article" date="2014" name="Front. Microbiol.">
        <title>High frequency of phylogenetically diverse reductive dehalogenase-homologous genes in deep subseafloor sedimentary metagenomes.</title>
        <authorList>
            <person name="Kawai M."/>
            <person name="Futagami T."/>
            <person name="Toyoda A."/>
            <person name="Takaki Y."/>
            <person name="Nishi S."/>
            <person name="Hori S."/>
            <person name="Arai W."/>
            <person name="Tsubouchi T."/>
            <person name="Morono Y."/>
            <person name="Uchiyama I."/>
            <person name="Ito T."/>
            <person name="Fujiyama A."/>
            <person name="Inagaki F."/>
            <person name="Takami H."/>
        </authorList>
    </citation>
    <scope>NUCLEOTIDE SEQUENCE</scope>
    <source>
        <strain evidence="3">Expedition CK06-06</strain>
    </source>
</reference>
<feature type="non-terminal residue" evidence="3">
    <location>
        <position position="377"/>
    </location>
</feature>
<dbReference type="Gene3D" id="3.40.50.10070">
    <property type="entry name" value="TolB, N-terminal domain"/>
    <property type="match status" value="1"/>
</dbReference>
<dbReference type="InterPro" id="IPR051012">
    <property type="entry name" value="CellSynth/LPSAsmb/PSIAsmb"/>
</dbReference>
<evidence type="ECO:0000256" key="1">
    <source>
        <dbReference type="ARBA" id="ARBA00022737"/>
    </source>
</evidence>
<dbReference type="AlphaFoldDB" id="X0S1Y5"/>
<proteinExistence type="predicted"/>
<name>X0S1Y5_9ZZZZ</name>
<accession>X0S1Y5</accession>
<dbReference type="Gene3D" id="1.25.40.10">
    <property type="entry name" value="Tetratricopeptide repeat domain"/>
    <property type="match status" value="1"/>
</dbReference>
<sequence length="377" mass="42192">LGFFIAVGIAWAFDLTEEGLVRTKVKREPTVAKAPHHIVIGNKTLAVIAAVAVAVAVWSWCGRPSAAGPITSIAVLPLANLMGDPDQEYFVEGMHEAIITELSRISALKVISRNSAMYFKDKDILTPEIAQQLNVDALVEGSVLKAGNRVRITAQLIHGTSDEHLWSNDYEGDLTDILSLQKTIARAIAKEIGLALKPEEESYLASAPQVNPEAYNLYLKGWHFRTMQSEESMPKAIEYLEQAVALDPTFARAWAALGYSYVMMQWVGGWDRDYSYNRMKPALDKALELDPNLPDAHAGLGTYYERYKSDLLTAELSFRRALELDPDNVHARYEYGLFLLRRGRLDESLGEFRWAYELDPLNSQPQHGIGYVYLATR</sequence>
<evidence type="ECO:0000313" key="3">
    <source>
        <dbReference type="EMBL" id="GAF75083.1"/>
    </source>
</evidence>
<protein>
    <submittedName>
        <fullName evidence="3">Uncharacterized protein</fullName>
    </submittedName>
</protein>
<dbReference type="PROSITE" id="PS50005">
    <property type="entry name" value="TPR"/>
    <property type="match status" value="1"/>
</dbReference>